<sequence>MIKYIAGVAFLVAGLSTAAAETHSRDVPARKASVVNGHVYYDQNQCTSGPIAQVKVKVEPKHGSVQIRRTTYSPPKGRRCYGKKFNAVVVVYTPKKGYRGKDAFKTSYSMPKYVQGSQMNYFSDTYKINVK</sequence>
<evidence type="ECO:0000256" key="1">
    <source>
        <dbReference type="SAM" id="SignalP"/>
    </source>
</evidence>
<dbReference type="EMBL" id="FOSK01000005">
    <property type="protein sequence ID" value="SFK46097.1"/>
    <property type="molecule type" value="Genomic_DNA"/>
</dbReference>
<dbReference type="RefSeq" id="WP_093519482.1">
    <property type="nucleotide sequence ID" value="NZ_FOSK01000005.1"/>
</dbReference>
<dbReference type="Proteomes" id="UP000199598">
    <property type="component" value="Unassembled WGS sequence"/>
</dbReference>
<proteinExistence type="predicted"/>
<feature type="chain" id="PRO_5046489277" evidence="1">
    <location>
        <begin position="20"/>
        <end position="131"/>
    </location>
</feature>
<organism evidence="2 3">
    <name type="scientific">Pseudovibrio ascidiaceicola</name>
    <dbReference type="NCBI Taxonomy" id="285279"/>
    <lineage>
        <taxon>Bacteria</taxon>
        <taxon>Pseudomonadati</taxon>
        <taxon>Pseudomonadota</taxon>
        <taxon>Alphaproteobacteria</taxon>
        <taxon>Hyphomicrobiales</taxon>
        <taxon>Stappiaceae</taxon>
        <taxon>Pseudovibrio</taxon>
    </lineage>
</organism>
<gene>
    <name evidence="2" type="ORF">SAMN04488518_105202</name>
</gene>
<evidence type="ECO:0000313" key="2">
    <source>
        <dbReference type="EMBL" id="SFK46097.1"/>
    </source>
</evidence>
<evidence type="ECO:0000313" key="3">
    <source>
        <dbReference type="Proteomes" id="UP000199598"/>
    </source>
</evidence>
<feature type="signal peptide" evidence="1">
    <location>
        <begin position="1"/>
        <end position="19"/>
    </location>
</feature>
<name>A0A1I3ZQ41_9HYPH</name>
<reference evidence="2 3" key="1">
    <citation type="submission" date="2016-10" db="EMBL/GenBank/DDBJ databases">
        <authorList>
            <person name="Varghese N."/>
            <person name="Submissions S."/>
        </authorList>
    </citation>
    <scope>NUCLEOTIDE SEQUENCE [LARGE SCALE GENOMIC DNA]</scope>
    <source>
        <strain evidence="2 3">DSM 16392</strain>
    </source>
</reference>
<accession>A0A1I3ZQ41</accession>
<comment type="caution">
    <text evidence="2">The sequence shown here is derived from an EMBL/GenBank/DDBJ whole genome shotgun (WGS) entry which is preliminary data.</text>
</comment>
<keyword evidence="3" id="KW-1185">Reference proteome</keyword>
<keyword evidence="1" id="KW-0732">Signal</keyword>
<protein>
    <submittedName>
        <fullName evidence="2">Uncharacterized protein</fullName>
    </submittedName>
</protein>